<comment type="caution">
    <text evidence="3">The sequence shown here is derived from an EMBL/GenBank/DDBJ whole genome shotgun (WGS) entry which is preliminary data.</text>
</comment>
<gene>
    <name evidence="3" type="ORF">ADUPG1_012750</name>
</gene>
<protein>
    <recommendedName>
        <fullName evidence="2">DBF4-type domain-containing protein</fullName>
    </recommendedName>
</protein>
<proteinExistence type="predicted"/>
<evidence type="ECO:0000313" key="3">
    <source>
        <dbReference type="EMBL" id="GKT24491.1"/>
    </source>
</evidence>
<organism evidence="3 4">
    <name type="scientific">Aduncisulcus paluster</name>
    <dbReference type="NCBI Taxonomy" id="2918883"/>
    <lineage>
        <taxon>Eukaryota</taxon>
        <taxon>Metamonada</taxon>
        <taxon>Carpediemonas-like organisms</taxon>
        <taxon>Aduncisulcus</taxon>
    </lineage>
</organism>
<evidence type="ECO:0000259" key="2">
    <source>
        <dbReference type="PROSITE" id="PS51265"/>
    </source>
</evidence>
<dbReference type="Proteomes" id="UP001057375">
    <property type="component" value="Unassembled WGS sequence"/>
</dbReference>
<keyword evidence="1" id="KW-0862">Zinc</keyword>
<evidence type="ECO:0000313" key="4">
    <source>
        <dbReference type="Proteomes" id="UP001057375"/>
    </source>
</evidence>
<dbReference type="InterPro" id="IPR006572">
    <property type="entry name" value="Znf_DBF"/>
</dbReference>
<name>A0ABQ5K0J3_9EUKA</name>
<sequence>MFEPANIQELRRDYAVYIMPKADKETKLLRLAEKLRTKRINVITCIEQQKYLHRTPDQRRQYVYCVCADPENPPESHKLPPEFTCKYMTRKDVVRAVNLVLTKTRERMRRIGHYMPYDSSSQTNTVIHIQDTEHKYAPLSFTSEFPVLARPQRGYRPLLLHTRYPGYYALEQRLPFSCDSPLLPWYYVDDCRLAYTTDLTLTRVPRRIINGDTLTPALFLSSYQCAVEAYRLALQETQRILRCGVDGREAEAARHLASLYRTYLNQYSRTTSGRRVAASILIQRAKQSMCGSSNADKYSKVPIEEDNTKGYCSVCGEEYHNYTRHIKTEQHRHDYFVALTSEELLPCLKRLSQEIKLKNKSLTVKETVPYPKKEPFPEFFKWSSRAMKRTMEMDEPGFKGGR</sequence>
<accession>A0ABQ5K0J3</accession>
<reference evidence="3" key="1">
    <citation type="submission" date="2022-03" db="EMBL/GenBank/DDBJ databases">
        <title>Draft genome sequence of Aduncisulcus paluster, a free-living microaerophilic Fornicata.</title>
        <authorList>
            <person name="Yuyama I."/>
            <person name="Kume K."/>
            <person name="Tamura T."/>
            <person name="Inagaki Y."/>
            <person name="Hashimoto T."/>
        </authorList>
    </citation>
    <scope>NUCLEOTIDE SEQUENCE</scope>
    <source>
        <strain evidence="3">NY0171</strain>
    </source>
</reference>
<keyword evidence="4" id="KW-1185">Reference proteome</keyword>
<keyword evidence="1" id="KW-0863">Zinc-finger</keyword>
<feature type="domain" description="DBF4-type" evidence="2">
    <location>
        <begin position="305"/>
        <end position="354"/>
    </location>
</feature>
<evidence type="ECO:0000256" key="1">
    <source>
        <dbReference type="PROSITE-ProRule" id="PRU00600"/>
    </source>
</evidence>
<keyword evidence="1" id="KW-0479">Metal-binding</keyword>
<dbReference type="PROSITE" id="PS51265">
    <property type="entry name" value="ZF_DBF4"/>
    <property type="match status" value="1"/>
</dbReference>
<dbReference type="EMBL" id="BQXS01012527">
    <property type="protein sequence ID" value="GKT24491.1"/>
    <property type="molecule type" value="Genomic_DNA"/>
</dbReference>